<dbReference type="CDD" id="cd17546">
    <property type="entry name" value="REC_hyHK_CKI1_RcsC-like"/>
    <property type="match status" value="1"/>
</dbReference>
<reference evidence="5 6" key="1">
    <citation type="submission" date="2019-06" db="EMBL/GenBank/DDBJ databases">
        <title>A novel bacterium of genus Amaricoccus, isolated from marine sediment.</title>
        <authorList>
            <person name="Huang H."/>
            <person name="Mo K."/>
            <person name="Hu Y."/>
        </authorList>
    </citation>
    <scope>NUCLEOTIDE SEQUENCE [LARGE SCALE GENOMIC DNA]</scope>
    <source>
        <strain evidence="5 6">HB172011</strain>
    </source>
</reference>
<dbReference type="GO" id="GO:0000160">
    <property type="term" value="P:phosphorelay signal transduction system"/>
    <property type="evidence" value="ECO:0007669"/>
    <property type="project" value="UniProtKB-KW"/>
</dbReference>
<evidence type="ECO:0000256" key="2">
    <source>
        <dbReference type="ARBA" id="ARBA00023012"/>
    </source>
</evidence>
<dbReference type="RefSeq" id="WP_140453839.1">
    <property type="nucleotide sequence ID" value="NZ_VFRP01000007.1"/>
</dbReference>
<dbReference type="Gene3D" id="3.40.50.2300">
    <property type="match status" value="1"/>
</dbReference>
<comment type="caution">
    <text evidence="5">The sequence shown here is derived from an EMBL/GenBank/DDBJ whole genome shotgun (WGS) entry which is preliminary data.</text>
</comment>
<sequence length="146" mass="15455">MRPEPRDPLGGAPRPDLGAGPARRVLVVEDNEVNAMILAAMLRRGGWEPVAAADGLAGIEMSARLHPRLILMDLQMPRLDGFAAARDILRASAREACPPPAIVAITAAPGPEARASCLAAGFADLLPKPVEMSDLLALVRRHMEGE</sequence>
<dbReference type="Proteomes" id="UP000319255">
    <property type="component" value="Unassembled WGS sequence"/>
</dbReference>
<evidence type="ECO:0000313" key="6">
    <source>
        <dbReference type="Proteomes" id="UP000319255"/>
    </source>
</evidence>
<dbReference type="SUPFAM" id="SSF52172">
    <property type="entry name" value="CheY-like"/>
    <property type="match status" value="1"/>
</dbReference>
<protein>
    <submittedName>
        <fullName evidence="5">Response regulator</fullName>
    </submittedName>
</protein>
<dbReference type="PANTHER" id="PTHR45339:SF1">
    <property type="entry name" value="HYBRID SIGNAL TRANSDUCTION HISTIDINE KINASE J"/>
    <property type="match status" value="1"/>
</dbReference>
<dbReference type="PROSITE" id="PS50110">
    <property type="entry name" value="RESPONSE_REGULATORY"/>
    <property type="match status" value="1"/>
</dbReference>
<keyword evidence="2" id="KW-0902">Two-component regulatory system</keyword>
<name>A0A501WNT7_9RHOB</name>
<feature type="modified residue" description="4-aspartylphosphate" evidence="3">
    <location>
        <position position="73"/>
    </location>
</feature>
<proteinExistence type="predicted"/>
<keyword evidence="1 3" id="KW-0597">Phosphoprotein</keyword>
<keyword evidence="6" id="KW-1185">Reference proteome</keyword>
<dbReference type="InterPro" id="IPR011006">
    <property type="entry name" value="CheY-like_superfamily"/>
</dbReference>
<accession>A0A501WNT7</accession>
<dbReference type="EMBL" id="VFRP01000007">
    <property type="protein sequence ID" value="TPE51403.1"/>
    <property type="molecule type" value="Genomic_DNA"/>
</dbReference>
<evidence type="ECO:0000313" key="5">
    <source>
        <dbReference type="EMBL" id="TPE51403.1"/>
    </source>
</evidence>
<evidence type="ECO:0000256" key="1">
    <source>
        <dbReference type="ARBA" id="ARBA00022553"/>
    </source>
</evidence>
<dbReference type="OrthoDB" id="9811749at2"/>
<gene>
    <name evidence="5" type="ORF">FJM51_09180</name>
</gene>
<evidence type="ECO:0000256" key="3">
    <source>
        <dbReference type="PROSITE-ProRule" id="PRU00169"/>
    </source>
</evidence>
<evidence type="ECO:0000259" key="4">
    <source>
        <dbReference type="PROSITE" id="PS50110"/>
    </source>
</evidence>
<dbReference type="AlphaFoldDB" id="A0A501WNT7"/>
<organism evidence="5 6">
    <name type="scientific">Amaricoccus solimangrovi</name>
    <dbReference type="NCBI Taxonomy" id="2589815"/>
    <lineage>
        <taxon>Bacteria</taxon>
        <taxon>Pseudomonadati</taxon>
        <taxon>Pseudomonadota</taxon>
        <taxon>Alphaproteobacteria</taxon>
        <taxon>Rhodobacterales</taxon>
        <taxon>Paracoccaceae</taxon>
        <taxon>Amaricoccus</taxon>
    </lineage>
</organism>
<feature type="domain" description="Response regulatory" evidence="4">
    <location>
        <begin position="24"/>
        <end position="143"/>
    </location>
</feature>
<dbReference type="PANTHER" id="PTHR45339">
    <property type="entry name" value="HYBRID SIGNAL TRANSDUCTION HISTIDINE KINASE J"/>
    <property type="match status" value="1"/>
</dbReference>
<dbReference type="InterPro" id="IPR001789">
    <property type="entry name" value="Sig_transdc_resp-reg_receiver"/>
</dbReference>
<dbReference type="SMART" id="SM00448">
    <property type="entry name" value="REC"/>
    <property type="match status" value="1"/>
</dbReference>
<dbReference type="Pfam" id="PF00072">
    <property type="entry name" value="Response_reg"/>
    <property type="match status" value="1"/>
</dbReference>